<dbReference type="VEuPathDB" id="FungiDB:DD237_005758"/>
<name>A0A3M6V9G7_9STRA</name>
<evidence type="ECO:0000313" key="2">
    <source>
        <dbReference type="EMBL" id="RQM13477.1"/>
    </source>
</evidence>
<dbReference type="EMBL" id="QKXF01000255">
    <property type="protein sequence ID" value="RQM13477.1"/>
    <property type="molecule type" value="Genomic_DNA"/>
</dbReference>
<reference evidence="3 4" key="1">
    <citation type="submission" date="2018-06" db="EMBL/GenBank/DDBJ databases">
        <title>Comparative genomics of downy mildews reveals potential adaptations to biotrophy.</title>
        <authorList>
            <person name="Fletcher K."/>
            <person name="Klosterman S.J."/>
            <person name="Derevnina L."/>
            <person name="Martin F."/>
            <person name="Koike S."/>
            <person name="Reyes Chin-Wo S."/>
            <person name="Mou B."/>
            <person name="Michelmore R."/>
        </authorList>
    </citation>
    <scope>NUCLEOTIDE SEQUENCE [LARGE SCALE GENOMIC DNA]</scope>
    <source>
        <strain evidence="2 4">R13</strain>
        <strain evidence="1 3">R14</strain>
    </source>
</reference>
<evidence type="ECO:0000313" key="1">
    <source>
        <dbReference type="EMBL" id="RMX62822.1"/>
    </source>
</evidence>
<accession>A0A3M6V9G7</accession>
<evidence type="ECO:0000313" key="4">
    <source>
        <dbReference type="Proteomes" id="UP000286097"/>
    </source>
</evidence>
<evidence type="ECO:0000313" key="3">
    <source>
        <dbReference type="Proteomes" id="UP000282087"/>
    </source>
</evidence>
<dbReference type="Proteomes" id="UP000282087">
    <property type="component" value="Unassembled WGS sequence"/>
</dbReference>
<keyword evidence="3" id="KW-1185">Reference proteome</keyword>
<proteinExistence type="predicted"/>
<protein>
    <submittedName>
        <fullName evidence="1">Uncharacterized protein</fullName>
    </submittedName>
</protein>
<dbReference type="Proteomes" id="UP000286097">
    <property type="component" value="Unassembled WGS sequence"/>
</dbReference>
<sequence>MTSMLKRVMILHGEFTGLDGQDRLSKLKNDLRDEGQKFPCSEGYACDSSTLIRMWLQTDGQAVAKDTAGSRLAKEAMDT</sequence>
<comment type="caution">
    <text evidence="1">The sequence shown here is derived from an EMBL/GenBank/DDBJ whole genome shotgun (WGS) entry which is preliminary data.</text>
</comment>
<dbReference type="AlphaFoldDB" id="A0A3M6V9G7"/>
<organism evidence="1 3">
    <name type="scientific">Peronospora effusa</name>
    <dbReference type="NCBI Taxonomy" id="542832"/>
    <lineage>
        <taxon>Eukaryota</taxon>
        <taxon>Sar</taxon>
        <taxon>Stramenopiles</taxon>
        <taxon>Oomycota</taxon>
        <taxon>Peronosporomycetes</taxon>
        <taxon>Peronosporales</taxon>
        <taxon>Peronosporaceae</taxon>
        <taxon>Peronospora</taxon>
    </lineage>
</organism>
<dbReference type="EMBL" id="QLLG01000500">
    <property type="protein sequence ID" value="RMX62822.1"/>
    <property type="molecule type" value="Genomic_DNA"/>
</dbReference>
<gene>
    <name evidence="2" type="ORF">DD237_005758</name>
    <name evidence="1" type="ORF">DD238_007654</name>
</gene>